<comment type="caution">
    <text evidence="5">The sequence shown here is derived from an EMBL/GenBank/DDBJ whole genome shotgun (WGS) entry which is preliminary data.</text>
</comment>
<feature type="compositionally biased region" description="Low complexity" evidence="2">
    <location>
        <begin position="204"/>
        <end position="213"/>
    </location>
</feature>
<dbReference type="GO" id="GO:0004252">
    <property type="term" value="F:serine-type endopeptidase activity"/>
    <property type="evidence" value="ECO:0007669"/>
    <property type="project" value="TreeGrafter"/>
</dbReference>
<proteinExistence type="predicted"/>
<feature type="region of interest" description="Disordered" evidence="2">
    <location>
        <begin position="348"/>
        <end position="371"/>
    </location>
</feature>
<dbReference type="AlphaFoldDB" id="A0A941DK76"/>
<keyword evidence="1" id="KW-0378">Hydrolase</keyword>
<feature type="region of interest" description="Disordered" evidence="2">
    <location>
        <begin position="185"/>
        <end position="214"/>
    </location>
</feature>
<feature type="compositionally biased region" description="Low complexity" evidence="2">
    <location>
        <begin position="1053"/>
        <end position="1080"/>
    </location>
</feature>
<organism evidence="5 6">
    <name type="scientific">Undibacterium luofuense</name>
    <dbReference type="NCBI Taxonomy" id="2828733"/>
    <lineage>
        <taxon>Bacteria</taxon>
        <taxon>Pseudomonadati</taxon>
        <taxon>Pseudomonadota</taxon>
        <taxon>Betaproteobacteria</taxon>
        <taxon>Burkholderiales</taxon>
        <taxon>Oxalobacteraceae</taxon>
        <taxon>Undibacterium</taxon>
    </lineage>
</organism>
<dbReference type="SUPFAM" id="SSF82171">
    <property type="entry name" value="DPP6 N-terminal domain-like"/>
    <property type="match status" value="1"/>
</dbReference>
<dbReference type="PANTHER" id="PTHR42776">
    <property type="entry name" value="SERINE PEPTIDASE S9 FAMILY MEMBER"/>
    <property type="match status" value="1"/>
</dbReference>
<feature type="domain" description="Peptidase S9 prolyl oligopeptidase catalytic" evidence="4">
    <location>
        <begin position="835"/>
        <end position="1013"/>
    </location>
</feature>
<dbReference type="RefSeq" id="WP_212687870.1">
    <property type="nucleotide sequence ID" value="NZ_JAGSPN010000006.1"/>
</dbReference>
<evidence type="ECO:0000256" key="3">
    <source>
        <dbReference type="SAM" id="SignalP"/>
    </source>
</evidence>
<name>A0A941DK76_9BURK</name>
<dbReference type="SUPFAM" id="SSF53474">
    <property type="entry name" value="alpha/beta-Hydrolases"/>
    <property type="match status" value="1"/>
</dbReference>
<feature type="compositionally biased region" description="Basic and acidic residues" evidence="2">
    <location>
        <begin position="130"/>
        <end position="143"/>
    </location>
</feature>
<evidence type="ECO:0000259" key="4">
    <source>
        <dbReference type="Pfam" id="PF00326"/>
    </source>
</evidence>
<protein>
    <submittedName>
        <fullName evidence="5">S9 family peptidase</fullName>
    </submittedName>
</protein>
<dbReference type="InterPro" id="IPR001375">
    <property type="entry name" value="Peptidase_S9_cat"/>
</dbReference>
<dbReference type="InterPro" id="IPR029058">
    <property type="entry name" value="AB_hydrolase_fold"/>
</dbReference>
<keyword evidence="6" id="KW-1185">Reference proteome</keyword>
<dbReference type="PANTHER" id="PTHR42776:SF27">
    <property type="entry name" value="DIPEPTIDYL PEPTIDASE FAMILY MEMBER 6"/>
    <property type="match status" value="1"/>
</dbReference>
<evidence type="ECO:0000313" key="5">
    <source>
        <dbReference type="EMBL" id="MBR7782567.1"/>
    </source>
</evidence>
<dbReference type="EMBL" id="JAGSPN010000006">
    <property type="protein sequence ID" value="MBR7782567.1"/>
    <property type="molecule type" value="Genomic_DNA"/>
</dbReference>
<reference evidence="5" key="1">
    <citation type="submission" date="2021-04" db="EMBL/GenBank/DDBJ databases">
        <title>novel species isolated from subtropical streams in China.</title>
        <authorList>
            <person name="Lu H."/>
        </authorList>
    </citation>
    <scope>NUCLEOTIDE SEQUENCE</scope>
    <source>
        <strain evidence="5">LFS511W</strain>
    </source>
</reference>
<evidence type="ECO:0000313" key="6">
    <source>
        <dbReference type="Proteomes" id="UP000680067"/>
    </source>
</evidence>
<dbReference type="Pfam" id="PF00326">
    <property type="entry name" value="Peptidase_S9"/>
    <property type="match status" value="1"/>
</dbReference>
<dbReference type="Proteomes" id="UP000680067">
    <property type="component" value="Unassembled WGS sequence"/>
</dbReference>
<feature type="compositionally biased region" description="Basic and acidic residues" evidence="2">
    <location>
        <begin position="258"/>
        <end position="283"/>
    </location>
</feature>
<gene>
    <name evidence="5" type="ORF">KDM89_10450</name>
</gene>
<feature type="region of interest" description="Disordered" evidence="2">
    <location>
        <begin position="130"/>
        <end position="150"/>
    </location>
</feature>
<feature type="compositionally biased region" description="Basic and acidic residues" evidence="2">
    <location>
        <begin position="185"/>
        <end position="195"/>
    </location>
</feature>
<feature type="region of interest" description="Disordered" evidence="2">
    <location>
        <begin position="256"/>
        <end position="296"/>
    </location>
</feature>
<accession>A0A941DK76</accession>
<sequence length="1080" mass="119657">MNTTTSFSGWRSACAAALLIGLLAGNWTPEAHARSLAAEASIAAPVPSTAKKVITHDVYANWRSVQGTVVSRDGQWAAWAQSSPDADGELVVRNLNDQREIRVPRGEKPVFSQEGKFVAFSVRPLKADLDKARKEKKKPEDSPKAGAGLLNLATGKTELLERVKQFSWPQEGPAILAVLMDAPEAKKEEKKPEAAKDEDDDQARPAAAAAAAGARKKDAGNEFILWHAADGKREKYQDVTDFAWAKNGGLLALNVKTTPKEAPKDAAKEAKKDDKNVKAEATSDAKPVAESTAPKAAEASRDGVWIIVPGSAAVQVFKGAGVTKHLVADEKGTQIAFLSSREDFQRKQAEKAAKKAEKSEKSDKPADAAAEKEDPAVFDLYHWQRDSKTDAVIAVNAATAGMPAGWGVSEFAEPGFSEDGARLFFGTAALPKAEPKDAPEPVKVDLWHWKDPELQSVQKIRAEKDKQKNYRAVFHLADKRFVQLGNAEIPSVLVNENAAYALGVSDVPYKQLMSWDGSYRDYYAIDLKTGQSKKLAEKQRAFPSLSPSGQYVLGFDVNTYQWNAWRTSDGQRIDLTSKTRARFQDHEHDTPEPRSAYGYAGWTANDRSVVLYDRYDLWEIEPQTGKAVNLTAGAGHKAQTRLRYVNLENNRNEPMDDGPVVDSKALPAMPWMLSALADKDLSTGLYQLTTAGKEPRKLVQDAHLYSSLIKAKNADRVLFARQSFTEFPNLWSTDLNLNTPKQISDVNPQQKDYNWGTQELIEYTTTDGRKLRALLAKPENFDPAKKYPMMVYIYEKMTDNLHLHVPPGPSQNINVTRYLSNGYVVLRPDITYTTGHPGQNALKAVTGAVNKVVGMGFVDAKRIGIQGHSWGAYQINYLITQTNMFRAAEAGASMANMTSGYGGIRWGAGVSRAFQYETGQSRMGGTPWNKTKEYIENSPLFHIDKVQTPWLTKHNDEDDAVPWYQAIEFFTALRRLNKEAYWFNYNGEKHGLRDRENVKHYTVHMAEFFDHFLLGKPRPEWMEKPIPYLERGKRDVTPLFKPALKKASDPTVEKAAANATSSTATTLAEKAAATTQKAAE</sequence>
<evidence type="ECO:0000256" key="1">
    <source>
        <dbReference type="ARBA" id="ARBA00022801"/>
    </source>
</evidence>
<feature type="region of interest" description="Disordered" evidence="2">
    <location>
        <begin position="1050"/>
        <end position="1080"/>
    </location>
</feature>
<feature type="chain" id="PRO_5036705079" evidence="3">
    <location>
        <begin position="34"/>
        <end position="1080"/>
    </location>
</feature>
<dbReference type="GO" id="GO:0006508">
    <property type="term" value="P:proteolysis"/>
    <property type="evidence" value="ECO:0007669"/>
    <property type="project" value="InterPro"/>
</dbReference>
<feature type="signal peptide" evidence="3">
    <location>
        <begin position="1"/>
        <end position="33"/>
    </location>
</feature>
<dbReference type="Gene3D" id="3.40.50.1820">
    <property type="entry name" value="alpha/beta hydrolase"/>
    <property type="match status" value="1"/>
</dbReference>
<keyword evidence="3" id="KW-0732">Signal</keyword>
<evidence type="ECO:0000256" key="2">
    <source>
        <dbReference type="SAM" id="MobiDB-lite"/>
    </source>
</evidence>